<dbReference type="AlphaFoldDB" id="A0A1T4KKY2"/>
<dbReference type="STRING" id="180163.SAMN02745174_00479"/>
<dbReference type="RefSeq" id="WP_078693015.1">
    <property type="nucleotide sequence ID" value="NZ_FUWX01000005.1"/>
</dbReference>
<reference evidence="1 2" key="1">
    <citation type="submission" date="2017-02" db="EMBL/GenBank/DDBJ databases">
        <authorList>
            <person name="Peterson S.W."/>
        </authorList>
    </citation>
    <scope>NUCLEOTIDE SEQUENCE [LARGE SCALE GENOMIC DNA]</scope>
    <source>
        <strain evidence="1 2">ATCC 700028</strain>
    </source>
</reference>
<organism evidence="1 2">
    <name type="scientific">Cetobacterium ceti</name>
    <dbReference type="NCBI Taxonomy" id="180163"/>
    <lineage>
        <taxon>Bacteria</taxon>
        <taxon>Fusobacteriati</taxon>
        <taxon>Fusobacteriota</taxon>
        <taxon>Fusobacteriia</taxon>
        <taxon>Fusobacteriales</taxon>
        <taxon>Fusobacteriaceae</taxon>
        <taxon>Cetobacterium</taxon>
    </lineage>
</organism>
<dbReference type="Gene3D" id="3.30.470.20">
    <property type="entry name" value="ATP-grasp fold, B domain"/>
    <property type="match status" value="1"/>
</dbReference>
<dbReference type="SUPFAM" id="SSF56059">
    <property type="entry name" value="Glutathione synthetase ATP-binding domain-like"/>
    <property type="match status" value="1"/>
</dbReference>
<gene>
    <name evidence="1" type="ORF">SAMN02745174_00479</name>
</gene>
<accession>A0A1T4KKY2</accession>
<evidence type="ECO:0000313" key="1">
    <source>
        <dbReference type="EMBL" id="SJZ43023.1"/>
    </source>
</evidence>
<sequence length="200" mass="23406">MICIFEDEEHYLKELSKNNIEQLKNMKSQEEGIGYYYTRDPFTGTKALVGEYTLNGHFKDIHLLKLDNEFLYKELLELGKIKEKDLKDMVKISFSIKNNEIEILEVSQGERTAKAAIKMSIDFVEDEILTIAESLDRIREVRISPKFLEKLEVENAKSKTSRTVDESFKNLYLDGLKKNLKRLLFWADAYKVNIFEAYEG</sequence>
<dbReference type="PANTHER" id="PTHR22931:SF9">
    <property type="entry name" value="PYRUVATE, PHOSPHATE DIKINASE 1, CHLOROPLASTIC"/>
    <property type="match status" value="1"/>
</dbReference>
<dbReference type="Proteomes" id="UP000191153">
    <property type="component" value="Unassembled WGS sequence"/>
</dbReference>
<dbReference type="InterPro" id="IPR010121">
    <property type="entry name" value="Pyruvate_phosphate_dikinase"/>
</dbReference>
<proteinExistence type="predicted"/>
<evidence type="ECO:0000313" key="2">
    <source>
        <dbReference type="Proteomes" id="UP000191153"/>
    </source>
</evidence>
<name>A0A1T4KKY2_9FUSO</name>
<keyword evidence="2" id="KW-1185">Reference proteome</keyword>
<protein>
    <submittedName>
        <fullName evidence="1">Uncharacterized protein</fullName>
    </submittedName>
</protein>
<dbReference type="PANTHER" id="PTHR22931">
    <property type="entry name" value="PHOSPHOENOLPYRUVATE DIKINASE-RELATED"/>
    <property type="match status" value="1"/>
</dbReference>
<dbReference type="EMBL" id="FUWX01000005">
    <property type="protein sequence ID" value="SJZ43023.1"/>
    <property type="molecule type" value="Genomic_DNA"/>
</dbReference>
<dbReference type="GO" id="GO:0050242">
    <property type="term" value="F:pyruvate, phosphate dikinase activity"/>
    <property type="evidence" value="ECO:0007669"/>
    <property type="project" value="InterPro"/>
</dbReference>